<gene>
    <name evidence="2" type="ORF">KIPB_005060</name>
</gene>
<organism evidence="2 3">
    <name type="scientific">Kipferlia bialata</name>
    <dbReference type="NCBI Taxonomy" id="797122"/>
    <lineage>
        <taxon>Eukaryota</taxon>
        <taxon>Metamonada</taxon>
        <taxon>Carpediemonas-like organisms</taxon>
        <taxon>Kipferlia</taxon>
    </lineage>
</organism>
<feature type="coiled-coil region" evidence="1">
    <location>
        <begin position="18"/>
        <end position="59"/>
    </location>
</feature>
<evidence type="ECO:0000313" key="2">
    <source>
        <dbReference type="EMBL" id="GIQ83703.1"/>
    </source>
</evidence>
<keyword evidence="1" id="KW-0175">Coiled coil</keyword>
<name>A0A9K3CUT6_9EUKA</name>
<evidence type="ECO:0008006" key="4">
    <source>
        <dbReference type="Google" id="ProtNLM"/>
    </source>
</evidence>
<keyword evidence="3" id="KW-1185">Reference proteome</keyword>
<proteinExistence type="predicted"/>
<dbReference type="EMBL" id="BDIP01001147">
    <property type="protein sequence ID" value="GIQ83703.1"/>
    <property type="molecule type" value="Genomic_DNA"/>
</dbReference>
<dbReference type="Proteomes" id="UP000265618">
    <property type="component" value="Unassembled WGS sequence"/>
</dbReference>
<evidence type="ECO:0000313" key="3">
    <source>
        <dbReference type="Proteomes" id="UP000265618"/>
    </source>
</evidence>
<evidence type="ECO:0000256" key="1">
    <source>
        <dbReference type="SAM" id="Coils"/>
    </source>
</evidence>
<sequence length="618" mass="69627">MSSLASVGTDMPMVEEATKLHADRYAELLQRNAELEQEIADMKRQTQDLERESAEIAALRFGPVPSVRTDEVYNALLQHRVKCMDRGEYESIRLSVDCPLRRMFYDMPAPAPVWRGDTSLYPQMGGETPSDMDRFRLDMLHFLRSHLLPPGLRSACDTAHLPFLRYTQGERTMPTGACNQLHYPDIGVHQVLRDEQGSVIEESFHELLLTSLVYLSDGVGRSFTPAEKGQVMENSKRLYEVHSARAEIVSLLLSPDRFMVFSTYMRRGEYGYMDSISYQGSVEYSLPENLGLLSQVLARPAPKLGLVFPKQLWGGEGESEGETPIPPVTLQFPSIGRGGTWVAFNATHHTSQASEAVHDCDNTIEGVIKITHRTLDPNHGSQWRIDEEMATLRHLHTLDGVVHLVDVPLGPGACMVQPRGTRVGLEGEPNRWTVAHSLHLLTTLDTLHRQYHTVNRDISPCNVALDLSRNDSISISTQYYVYYRLILRNDGVPRSLLFDFSTAVKVGERHCFEGTLAYASYRVLYLLYAGDHHRELVFEPQDDMASLVRLTKVFLDLGTGARLGSLLRSQPKGREDPVQLVTFWAEELAEHPWRALEEAAVAGDVPKMREVLEGMQET</sequence>
<protein>
    <recommendedName>
        <fullName evidence="4">Protein kinase domain-containing protein</fullName>
    </recommendedName>
</protein>
<dbReference type="AlphaFoldDB" id="A0A9K3CUT6"/>
<dbReference type="InterPro" id="IPR011009">
    <property type="entry name" value="Kinase-like_dom_sf"/>
</dbReference>
<reference evidence="2 3" key="1">
    <citation type="journal article" date="2018" name="PLoS ONE">
        <title>The draft genome of Kipferlia bialata reveals reductive genome evolution in fornicate parasites.</title>
        <authorList>
            <person name="Tanifuji G."/>
            <person name="Takabayashi S."/>
            <person name="Kume K."/>
            <person name="Takagi M."/>
            <person name="Nakayama T."/>
            <person name="Kamikawa R."/>
            <person name="Inagaki Y."/>
            <person name="Hashimoto T."/>
        </authorList>
    </citation>
    <scope>NUCLEOTIDE SEQUENCE [LARGE SCALE GENOMIC DNA]</scope>
    <source>
        <strain evidence="2">NY0173</strain>
    </source>
</reference>
<accession>A0A9K3CUT6</accession>
<dbReference type="SUPFAM" id="SSF56112">
    <property type="entry name" value="Protein kinase-like (PK-like)"/>
    <property type="match status" value="1"/>
</dbReference>
<comment type="caution">
    <text evidence="2">The sequence shown here is derived from an EMBL/GenBank/DDBJ whole genome shotgun (WGS) entry which is preliminary data.</text>
</comment>